<feature type="region of interest" description="Disordered" evidence="1">
    <location>
        <begin position="226"/>
        <end position="276"/>
    </location>
</feature>
<dbReference type="Proteomes" id="UP000309340">
    <property type="component" value="Unassembled WGS sequence"/>
</dbReference>
<feature type="transmembrane region" description="Helical" evidence="2">
    <location>
        <begin position="114"/>
        <end position="134"/>
    </location>
</feature>
<sequence length="276" mass="30304">MVNLSLQHRVKFERQATLLSESSHDGPHTALFGLAAAVAVFNVLFLVNGAVISGIIDYSWYQEPGAAHRSWYQDESIVADRIKLVLFYCTIPLVLSALSIFATIQHRRSTPSGLFIAIGSAVLGSALWIAQLAMQGTCVLGNNLGGLSPHESSGFCGFSFRDTWDPKTFWQTGLAVAYYATFLSICMIVLYIAYLTLAILLLVKQRRAAGKPSRMPQEYAYHSAAEETEMHTDRDMPDRSAAPTPVPEDAGSRPPSYRAASAFHEGLTPEKEKEMV</sequence>
<name>A0A4V6WKX0_9PEZI</name>
<evidence type="ECO:0000256" key="2">
    <source>
        <dbReference type="SAM" id="Phobius"/>
    </source>
</evidence>
<proteinExistence type="predicted"/>
<organism evidence="3 4">
    <name type="scientific">Friedmanniomyces simplex</name>
    <dbReference type="NCBI Taxonomy" id="329884"/>
    <lineage>
        <taxon>Eukaryota</taxon>
        <taxon>Fungi</taxon>
        <taxon>Dikarya</taxon>
        <taxon>Ascomycota</taxon>
        <taxon>Pezizomycotina</taxon>
        <taxon>Dothideomycetes</taxon>
        <taxon>Dothideomycetidae</taxon>
        <taxon>Mycosphaerellales</taxon>
        <taxon>Teratosphaeriaceae</taxon>
        <taxon>Friedmanniomyces</taxon>
    </lineage>
</organism>
<keyword evidence="4" id="KW-1185">Reference proteome</keyword>
<reference evidence="3 4" key="1">
    <citation type="submission" date="2017-03" db="EMBL/GenBank/DDBJ databases">
        <title>Genomes of endolithic fungi from Antarctica.</title>
        <authorList>
            <person name="Coleine C."/>
            <person name="Masonjones S."/>
            <person name="Stajich J.E."/>
        </authorList>
    </citation>
    <scope>NUCLEOTIDE SEQUENCE [LARGE SCALE GENOMIC DNA]</scope>
    <source>
        <strain evidence="3 4">CCFEE 5184</strain>
    </source>
</reference>
<feature type="transmembrane region" description="Helical" evidence="2">
    <location>
        <begin position="30"/>
        <end position="56"/>
    </location>
</feature>
<evidence type="ECO:0000256" key="1">
    <source>
        <dbReference type="SAM" id="MobiDB-lite"/>
    </source>
</evidence>
<dbReference type="OrthoDB" id="3823271at2759"/>
<feature type="compositionally biased region" description="Basic and acidic residues" evidence="1">
    <location>
        <begin position="226"/>
        <end position="238"/>
    </location>
</feature>
<evidence type="ECO:0000313" key="3">
    <source>
        <dbReference type="EMBL" id="TKA67069.1"/>
    </source>
</evidence>
<feature type="transmembrane region" description="Helical" evidence="2">
    <location>
        <begin position="176"/>
        <end position="203"/>
    </location>
</feature>
<feature type="compositionally biased region" description="Basic and acidic residues" evidence="1">
    <location>
        <begin position="267"/>
        <end position="276"/>
    </location>
</feature>
<feature type="transmembrane region" description="Helical" evidence="2">
    <location>
        <begin position="84"/>
        <end position="102"/>
    </location>
</feature>
<keyword evidence="2" id="KW-0812">Transmembrane</keyword>
<accession>A0A4V6WKX0</accession>
<evidence type="ECO:0000313" key="4">
    <source>
        <dbReference type="Proteomes" id="UP000309340"/>
    </source>
</evidence>
<dbReference type="EMBL" id="NAJQ01000596">
    <property type="protein sequence ID" value="TKA67069.1"/>
    <property type="molecule type" value="Genomic_DNA"/>
</dbReference>
<keyword evidence="2" id="KW-1133">Transmembrane helix</keyword>
<comment type="caution">
    <text evidence="3">The sequence shown here is derived from an EMBL/GenBank/DDBJ whole genome shotgun (WGS) entry which is preliminary data.</text>
</comment>
<protein>
    <submittedName>
        <fullName evidence="3">Uncharacterized protein</fullName>
    </submittedName>
</protein>
<gene>
    <name evidence="3" type="ORF">B0A55_07810</name>
</gene>
<dbReference type="AlphaFoldDB" id="A0A4V6WKX0"/>
<keyword evidence="2" id="KW-0472">Membrane</keyword>